<dbReference type="InterPro" id="IPR001193">
    <property type="entry name" value="MBTPS2"/>
</dbReference>
<feature type="domain" description="Peptidase M50" evidence="11">
    <location>
        <begin position="84"/>
        <end position="409"/>
    </location>
</feature>
<dbReference type="GO" id="GO:1905897">
    <property type="term" value="P:regulation of response to endoplasmic reticulum stress"/>
    <property type="evidence" value="ECO:0007669"/>
    <property type="project" value="TreeGrafter"/>
</dbReference>
<comment type="catalytic activity">
    <reaction evidence="1">
        <text>Cleaves several transcription factors that are type-2 transmembrane proteins within membrane-spanning domains. Known substrates include sterol regulatory element-binding protein (SREBP) -1, SREBP-2 and forms of the transcriptional activator ATF6. SREBP-2 is cleaved at the site 477-DRSRILL-|-CVLTFLCLSFNPLTSLLQWGGA-505. The residues Asn-Pro, 11 residues distal to the site of cleavage in the membrane-spanning domain, are important for cleavage by S2P endopeptidase. Replacement of either of these residues does not prevent cleavage, but there is no cleavage if both of these residues are replaced.</text>
        <dbReference type="EC" id="3.4.24.85"/>
    </reaction>
</comment>
<feature type="transmembrane region" description="Helical" evidence="10">
    <location>
        <begin position="111"/>
        <end position="129"/>
    </location>
</feature>
<keyword evidence="5 10" id="KW-0812">Transmembrane</keyword>
<dbReference type="GO" id="GO:0031293">
    <property type="term" value="P:membrane protein intracellular domain proteolysis"/>
    <property type="evidence" value="ECO:0007669"/>
    <property type="project" value="TreeGrafter"/>
</dbReference>
<evidence type="ECO:0000256" key="3">
    <source>
        <dbReference type="ARBA" id="ARBA00012347"/>
    </source>
</evidence>
<dbReference type="Proteomes" id="UP000183832">
    <property type="component" value="Unassembled WGS sequence"/>
</dbReference>
<dbReference type="STRING" id="568069.A0A1J1IWJ0"/>
<dbReference type="InterPro" id="IPR008915">
    <property type="entry name" value="Peptidase_M50"/>
</dbReference>
<feature type="transmembrane region" description="Helical" evidence="10">
    <location>
        <begin position="363"/>
        <end position="383"/>
    </location>
</feature>
<keyword evidence="13" id="KW-1185">Reference proteome</keyword>
<dbReference type="GO" id="GO:0012505">
    <property type="term" value="C:endomembrane system"/>
    <property type="evidence" value="ECO:0007669"/>
    <property type="project" value="UniProtKB-SubCell"/>
</dbReference>
<comment type="subcellular location">
    <subcellularLocation>
        <location evidence="2">Endomembrane system</location>
        <topology evidence="2">Multi-pass membrane protein</topology>
    </subcellularLocation>
</comment>
<comment type="function">
    <text evidence="9">Zinc metalloprotease that mediates intramembrane proteolysis of proteins such as ATF6, ATF6B, SREBF1/SREBP1 and SREBF2/SREBP2. Catalyzes the second step in the proteolytic activation of the sterol regulatory element-binding proteins (SREBPs) SREBF1/SREBP1 and SREBF2/SREBP2: cleaves SREBPs within the first transmembrane segment, thereby releasing the N-terminal segment with a portion of the transmembrane segment attached. Mature N-terminal SREBP fragments shuttle to the nucleus and activate gene transcription. Also mediates the second step in the proteolytic activation of the cyclic AMP-dependent transcription factor ATF-6 (ATF6 and ATF6B). Involved in intramembrane proteolysis during bone formation. In astrocytes and osteoblasts, upon DNA damage and ER stress, mediates the second step of the regulated intramembrane proteolytic activation of the transcription factor CREB3L1, leading to the inhibition of cell-cycle progression.</text>
</comment>
<evidence type="ECO:0000256" key="1">
    <source>
        <dbReference type="ARBA" id="ARBA00001350"/>
    </source>
</evidence>
<feature type="transmembrane region" description="Helical" evidence="10">
    <location>
        <begin position="82"/>
        <end position="99"/>
    </location>
</feature>
<protein>
    <recommendedName>
        <fullName evidence="4">Membrane-bound transcription factor site-2 protease</fullName>
        <ecNumber evidence="3">3.4.24.85</ecNumber>
    </recommendedName>
    <alternativeName>
        <fullName evidence="8">Endopeptidase S2P</fullName>
    </alternativeName>
</protein>
<evidence type="ECO:0000256" key="6">
    <source>
        <dbReference type="ARBA" id="ARBA00022989"/>
    </source>
</evidence>
<dbReference type="PANTHER" id="PTHR13325">
    <property type="entry name" value="PROTEASE M50 MEMBRANE-BOUND TRANSCRIPTION FACTOR SITE 2 PROTEASE"/>
    <property type="match status" value="1"/>
</dbReference>
<dbReference type="PANTHER" id="PTHR13325:SF3">
    <property type="entry name" value="MEMBRANE-BOUND TRANSCRIPTION FACTOR SITE-2 PROTEASE"/>
    <property type="match status" value="1"/>
</dbReference>
<dbReference type="PRINTS" id="PR01000">
    <property type="entry name" value="SREBPS2PTASE"/>
</dbReference>
<feature type="transmembrane region" description="Helical" evidence="10">
    <location>
        <begin position="21"/>
        <end position="46"/>
    </location>
</feature>
<keyword evidence="7 10" id="KW-0472">Membrane</keyword>
<gene>
    <name evidence="12" type="ORF">CLUMA_CG017650</name>
</gene>
<feature type="transmembrane region" description="Helical" evidence="10">
    <location>
        <begin position="149"/>
        <end position="171"/>
    </location>
</feature>
<dbReference type="EC" id="3.4.24.85" evidence="3"/>
<dbReference type="GO" id="GO:0004222">
    <property type="term" value="F:metalloendopeptidase activity"/>
    <property type="evidence" value="ECO:0007669"/>
    <property type="project" value="InterPro"/>
</dbReference>
<evidence type="ECO:0000256" key="7">
    <source>
        <dbReference type="ARBA" id="ARBA00023136"/>
    </source>
</evidence>
<sequence>MTGFNRTIVKWSSKMPLFYRYSFKIGSYITIAMLPFAICIVIGSLFTGSSHESISTSTDNNYQKMSRLEILLPGINLPLNEIIYYIMALLICSVVHELGHGIAAVLEDIPVIGFGLSLIFIVPIAYTQIDNDHLQAAKFWKKIKIYSAGIWNNIVLAAWCYIILLLLPIFLSPIYTMNEAVFVTKIKANAPLKGENGLYVGDAITHLNGCKVRNENEWIDCLKEAMLHHPGFCVSEEFVHENEESIHEVEHRKDGTITCCPENTALNCFENYDEERLPQYICLNIRKTVEHAKSYCQTSSCPESTSCIKPILPNSTTVNHIKRKNRTKDMIYYGHPYEIFSNIEVSDFVPKTKKFEPWIGNSIALLLKYLIVFSSGLAVINVVPCYGLDGHHLINTLIAKLPLSHSNKSSLSFVINLFGSITLLLSILKILYTTFM</sequence>
<organism evidence="12 13">
    <name type="scientific">Clunio marinus</name>
    <dbReference type="NCBI Taxonomy" id="568069"/>
    <lineage>
        <taxon>Eukaryota</taxon>
        <taxon>Metazoa</taxon>
        <taxon>Ecdysozoa</taxon>
        <taxon>Arthropoda</taxon>
        <taxon>Hexapoda</taxon>
        <taxon>Insecta</taxon>
        <taxon>Pterygota</taxon>
        <taxon>Neoptera</taxon>
        <taxon>Endopterygota</taxon>
        <taxon>Diptera</taxon>
        <taxon>Nematocera</taxon>
        <taxon>Chironomoidea</taxon>
        <taxon>Chironomidae</taxon>
        <taxon>Clunio</taxon>
    </lineage>
</organism>
<reference evidence="12 13" key="1">
    <citation type="submission" date="2015-04" db="EMBL/GenBank/DDBJ databases">
        <authorList>
            <person name="Syromyatnikov M.Y."/>
            <person name="Popov V.N."/>
        </authorList>
    </citation>
    <scope>NUCLEOTIDE SEQUENCE [LARGE SCALE GENOMIC DNA]</scope>
</reference>
<evidence type="ECO:0000313" key="12">
    <source>
        <dbReference type="EMBL" id="CRL04581.1"/>
    </source>
</evidence>
<evidence type="ECO:0000256" key="8">
    <source>
        <dbReference type="ARBA" id="ARBA00032658"/>
    </source>
</evidence>
<dbReference type="GO" id="GO:0016020">
    <property type="term" value="C:membrane"/>
    <property type="evidence" value="ECO:0007669"/>
    <property type="project" value="InterPro"/>
</dbReference>
<evidence type="ECO:0000256" key="10">
    <source>
        <dbReference type="SAM" id="Phobius"/>
    </source>
</evidence>
<dbReference type="Pfam" id="PF02163">
    <property type="entry name" value="Peptidase_M50"/>
    <property type="match status" value="1"/>
</dbReference>
<dbReference type="GO" id="GO:0005737">
    <property type="term" value="C:cytoplasm"/>
    <property type="evidence" value="ECO:0007669"/>
    <property type="project" value="TreeGrafter"/>
</dbReference>
<evidence type="ECO:0000256" key="2">
    <source>
        <dbReference type="ARBA" id="ARBA00004127"/>
    </source>
</evidence>
<dbReference type="OrthoDB" id="69989at2759"/>
<evidence type="ECO:0000313" key="13">
    <source>
        <dbReference type="Proteomes" id="UP000183832"/>
    </source>
</evidence>
<proteinExistence type="predicted"/>
<evidence type="ECO:0000256" key="5">
    <source>
        <dbReference type="ARBA" id="ARBA00022692"/>
    </source>
</evidence>
<dbReference type="EMBL" id="CVRI01000063">
    <property type="protein sequence ID" value="CRL04581.1"/>
    <property type="molecule type" value="Genomic_DNA"/>
</dbReference>
<accession>A0A1J1IWJ0</accession>
<evidence type="ECO:0000256" key="9">
    <source>
        <dbReference type="ARBA" id="ARBA00045828"/>
    </source>
</evidence>
<feature type="transmembrane region" description="Helical" evidence="10">
    <location>
        <begin position="411"/>
        <end position="432"/>
    </location>
</feature>
<evidence type="ECO:0000256" key="4">
    <source>
        <dbReference type="ARBA" id="ARBA00014400"/>
    </source>
</evidence>
<dbReference type="AlphaFoldDB" id="A0A1J1IWJ0"/>
<evidence type="ECO:0000259" key="11">
    <source>
        <dbReference type="Pfam" id="PF02163"/>
    </source>
</evidence>
<keyword evidence="6 10" id="KW-1133">Transmembrane helix</keyword>
<name>A0A1J1IWJ0_9DIPT</name>